<evidence type="ECO:0000313" key="2">
    <source>
        <dbReference type="EMBL" id="TFB01086.1"/>
    </source>
</evidence>
<dbReference type="GeneID" id="300578464"/>
<reference evidence="2 3" key="1">
    <citation type="submission" date="2018-01" db="EMBL/GenBank/DDBJ databases">
        <title>Genome characterization of the sugarcane-associated fungus Trichoderma ghanense CCMA-1212 and their application in lignocelulose bioconversion.</title>
        <authorList>
            <person name="Steindorff A.S."/>
            <person name="Mendes T.D."/>
            <person name="Vilela E.S.D."/>
            <person name="Rodrigues D.S."/>
            <person name="Formighieri E.F."/>
            <person name="Melo I.S."/>
            <person name="Favaro L.C.L."/>
        </authorList>
    </citation>
    <scope>NUCLEOTIDE SEQUENCE [LARGE SCALE GENOMIC DNA]</scope>
    <source>
        <strain evidence="2 3">CCMA-1212</strain>
    </source>
</reference>
<dbReference type="RefSeq" id="XP_073557287.1">
    <property type="nucleotide sequence ID" value="XM_073704014.1"/>
</dbReference>
<dbReference type="Proteomes" id="UP001642720">
    <property type="component" value="Unassembled WGS sequence"/>
</dbReference>
<name>A0ABY2GZD9_9HYPO</name>
<evidence type="ECO:0000313" key="3">
    <source>
        <dbReference type="Proteomes" id="UP001642720"/>
    </source>
</evidence>
<proteinExistence type="predicted"/>
<keyword evidence="3" id="KW-1185">Reference proteome</keyword>
<comment type="caution">
    <text evidence="2">The sequence shown here is derived from an EMBL/GenBank/DDBJ whole genome shotgun (WGS) entry which is preliminary data.</text>
</comment>
<gene>
    <name evidence="2" type="ORF">CCMA1212_006818</name>
</gene>
<protein>
    <submittedName>
        <fullName evidence="2">Uncharacterized protein</fullName>
    </submittedName>
</protein>
<evidence type="ECO:0000256" key="1">
    <source>
        <dbReference type="SAM" id="MobiDB-lite"/>
    </source>
</evidence>
<accession>A0ABY2GZD9</accession>
<feature type="region of interest" description="Disordered" evidence="1">
    <location>
        <begin position="1"/>
        <end position="51"/>
    </location>
</feature>
<dbReference type="EMBL" id="PPTA01000009">
    <property type="protein sequence ID" value="TFB01086.1"/>
    <property type="molecule type" value="Genomic_DNA"/>
</dbReference>
<sequence length="51" mass="5995">MLIYTAEGSRPPSKAISSLYDRPDRSRLDDKRRMDSHVGHPRRNLNETERL</sequence>
<feature type="compositionally biased region" description="Basic and acidic residues" evidence="1">
    <location>
        <begin position="21"/>
        <end position="51"/>
    </location>
</feature>
<organism evidence="2 3">
    <name type="scientific">Trichoderma ghanense</name>
    <dbReference type="NCBI Taxonomy" id="65468"/>
    <lineage>
        <taxon>Eukaryota</taxon>
        <taxon>Fungi</taxon>
        <taxon>Dikarya</taxon>
        <taxon>Ascomycota</taxon>
        <taxon>Pezizomycotina</taxon>
        <taxon>Sordariomycetes</taxon>
        <taxon>Hypocreomycetidae</taxon>
        <taxon>Hypocreales</taxon>
        <taxon>Hypocreaceae</taxon>
        <taxon>Trichoderma</taxon>
    </lineage>
</organism>